<dbReference type="InterPro" id="IPR009875">
    <property type="entry name" value="PilZ_domain"/>
</dbReference>
<sequence>MHHLSAPIQAGGKKPRRANRRRTSADVVVVYMGMETGGVLRDLSISGGAIELRGYFQGMVGSSVTLRCDGLCAVEAKIRWYRNRRIGVEFDGSSNTAAKVHAYFKYFHKEAAVQQTVAVSSAK</sequence>
<dbReference type="SUPFAM" id="SSF141371">
    <property type="entry name" value="PilZ domain-like"/>
    <property type="match status" value="1"/>
</dbReference>
<evidence type="ECO:0000256" key="1">
    <source>
        <dbReference type="SAM" id="MobiDB-lite"/>
    </source>
</evidence>
<keyword evidence="4" id="KW-1185">Reference proteome</keyword>
<accession>A0ABV2HBC0</accession>
<dbReference type="Proteomes" id="UP001549031">
    <property type="component" value="Unassembled WGS sequence"/>
</dbReference>
<comment type="caution">
    <text evidence="3">The sequence shown here is derived from an EMBL/GenBank/DDBJ whole genome shotgun (WGS) entry which is preliminary data.</text>
</comment>
<gene>
    <name evidence="3" type="ORF">ABID21_003976</name>
</gene>
<feature type="region of interest" description="Disordered" evidence="1">
    <location>
        <begin position="1"/>
        <end position="21"/>
    </location>
</feature>
<protein>
    <recommendedName>
        <fullName evidence="2">PilZ domain-containing protein</fullName>
    </recommendedName>
</protein>
<evidence type="ECO:0000313" key="4">
    <source>
        <dbReference type="Proteomes" id="UP001549031"/>
    </source>
</evidence>
<evidence type="ECO:0000259" key="2">
    <source>
        <dbReference type="Pfam" id="PF07238"/>
    </source>
</evidence>
<feature type="domain" description="PilZ" evidence="2">
    <location>
        <begin position="16"/>
        <end position="97"/>
    </location>
</feature>
<dbReference type="EMBL" id="JBEPLJ010000016">
    <property type="protein sequence ID" value="MET3587845.1"/>
    <property type="molecule type" value="Genomic_DNA"/>
</dbReference>
<proteinExistence type="predicted"/>
<dbReference type="Pfam" id="PF07238">
    <property type="entry name" value="PilZ"/>
    <property type="match status" value="1"/>
</dbReference>
<dbReference type="RefSeq" id="WP_247245461.1">
    <property type="nucleotide sequence ID" value="NZ_JALJRA010000015.1"/>
</dbReference>
<name>A0ABV2HBC0_9HYPH</name>
<evidence type="ECO:0000313" key="3">
    <source>
        <dbReference type="EMBL" id="MET3587845.1"/>
    </source>
</evidence>
<organism evidence="3 4">
    <name type="scientific">Pseudorhizobium tarimense</name>
    <dbReference type="NCBI Taxonomy" id="1079109"/>
    <lineage>
        <taxon>Bacteria</taxon>
        <taxon>Pseudomonadati</taxon>
        <taxon>Pseudomonadota</taxon>
        <taxon>Alphaproteobacteria</taxon>
        <taxon>Hyphomicrobiales</taxon>
        <taxon>Rhizobiaceae</taxon>
        <taxon>Rhizobium/Agrobacterium group</taxon>
        <taxon>Pseudorhizobium</taxon>
    </lineage>
</organism>
<reference evidence="3 4" key="1">
    <citation type="submission" date="2024-06" db="EMBL/GenBank/DDBJ databases">
        <title>Genomic Encyclopedia of Type Strains, Phase IV (KMG-IV): sequencing the most valuable type-strain genomes for metagenomic binning, comparative biology and taxonomic classification.</title>
        <authorList>
            <person name="Goeker M."/>
        </authorList>
    </citation>
    <scope>NUCLEOTIDE SEQUENCE [LARGE SCALE GENOMIC DNA]</scope>
    <source>
        <strain evidence="3 4">DSM 105042</strain>
    </source>
</reference>